<evidence type="ECO:0000259" key="6">
    <source>
        <dbReference type="Pfam" id="PF05916"/>
    </source>
</evidence>
<dbReference type="SUPFAM" id="SSF158573">
    <property type="entry name" value="GINS helical bundle-like"/>
    <property type="match status" value="1"/>
</dbReference>
<dbReference type="Pfam" id="PF25005">
    <property type="entry name" value="PSF2_N"/>
    <property type="match status" value="2"/>
</dbReference>
<dbReference type="PIRSF" id="PIRSF028998">
    <property type="entry name" value="GINS_Psf2_subgr"/>
    <property type="match status" value="1"/>
</dbReference>
<dbReference type="Gene3D" id="1.20.58.1020">
    <property type="match status" value="1"/>
</dbReference>
<dbReference type="InterPro" id="IPR021151">
    <property type="entry name" value="GINS_A"/>
</dbReference>
<dbReference type="SUPFAM" id="SSF160059">
    <property type="entry name" value="PriA/YqbF domain"/>
    <property type="match status" value="1"/>
</dbReference>
<dbReference type="CDD" id="cd11712">
    <property type="entry name" value="GINS_A_psf2"/>
    <property type="match status" value="1"/>
</dbReference>
<comment type="similarity">
    <text evidence="2 5">Belongs to the GINS2/PSF2 family.</text>
</comment>
<evidence type="ECO:0000313" key="9">
    <source>
        <dbReference type="RefSeq" id="XP_022344701.1"/>
    </source>
</evidence>
<sequence length="204" mass="23518">MDPSEVEFLAEKELVTVVPNFPLDKIYLIAGTRTDLNYSQFTDMKLEMHRNIYGDVGPLIPGVPAQVPLWMAVNLKQGQKCRIIPPEWMGIESLQEKKQEETDSKFFTQMPSQFYIEVTQLLLKCATDDIPHADEIRTLVKDIWDLRIAKLRSSIDTFVKSEATHAKLNFLTLMELNTIRPFLTKALNQMHVLRTNITGRRRGK</sequence>
<feature type="domain" description="DNA replication complex GINS protein PSF2 N-terminal" evidence="7">
    <location>
        <begin position="2"/>
        <end position="36"/>
    </location>
</feature>
<dbReference type="Gene3D" id="3.40.5.50">
    <property type="match status" value="1"/>
</dbReference>
<organism evidence="8 9">
    <name type="scientific">Crassostrea virginica</name>
    <name type="common">Eastern oyster</name>
    <dbReference type="NCBI Taxonomy" id="6565"/>
    <lineage>
        <taxon>Eukaryota</taxon>
        <taxon>Metazoa</taxon>
        <taxon>Spiralia</taxon>
        <taxon>Lophotrochozoa</taxon>
        <taxon>Mollusca</taxon>
        <taxon>Bivalvia</taxon>
        <taxon>Autobranchia</taxon>
        <taxon>Pteriomorphia</taxon>
        <taxon>Ostreida</taxon>
        <taxon>Ostreoidea</taxon>
        <taxon>Ostreidae</taxon>
        <taxon>Crassostrea</taxon>
    </lineage>
</organism>
<dbReference type="GO" id="GO:0000727">
    <property type="term" value="P:double-strand break repair via break-induced replication"/>
    <property type="evidence" value="ECO:0007669"/>
    <property type="project" value="TreeGrafter"/>
</dbReference>
<dbReference type="Pfam" id="PF05916">
    <property type="entry name" value="Sld5"/>
    <property type="match status" value="1"/>
</dbReference>
<dbReference type="Proteomes" id="UP000694844">
    <property type="component" value="Chromosome 5"/>
</dbReference>
<name>A0A8B8EXI5_CRAVI</name>
<dbReference type="AlphaFoldDB" id="A0A8B8EXI5"/>
<dbReference type="GO" id="GO:0000811">
    <property type="term" value="C:GINS complex"/>
    <property type="evidence" value="ECO:0007669"/>
    <property type="project" value="TreeGrafter"/>
</dbReference>
<dbReference type="PANTHER" id="PTHR12772:SF0">
    <property type="entry name" value="DNA REPLICATION COMPLEX GINS PROTEIN PSF2"/>
    <property type="match status" value="1"/>
</dbReference>
<dbReference type="InterPro" id="IPR056784">
    <property type="entry name" value="PSF2_N"/>
</dbReference>
<dbReference type="GeneID" id="111137518"/>
<keyword evidence="3 5" id="KW-0235">DNA replication</keyword>
<dbReference type="FunFam" id="1.20.58.1020:FF:000001">
    <property type="entry name" value="DNA replication complex GINS protein PSF2"/>
    <property type="match status" value="1"/>
</dbReference>
<evidence type="ECO:0000259" key="7">
    <source>
        <dbReference type="Pfam" id="PF25005"/>
    </source>
</evidence>
<proteinExistence type="inferred from homology"/>
<evidence type="ECO:0000256" key="2">
    <source>
        <dbReference type="ARBA" id="ARBA00010565"/>
    </source>
</evidence>
<gene>
    <name evidence="9" type="primary">LOC111137518</name>
</gene>
<feature type="domain" description="GINS subunit" evidence="6">
    <location>
        <begin position="88"/>
        <end position="189"/>
    </location>
</feature>
<comment type="subcellular location">
    <subcellularLocation>
        <location evidence="1 5">Nucleus</location>
    </subcellularLocation>
</comment>
<keyword evidence="8" id="KW-1185">Reference proteome</keyword>
<dbReference type="OrthoDB" id="1938138at2759"/>
<comment type="subunit">
    <text evidence="5">Component of the GINS complex.</text>
</comment>
<dbReference type="CDD" id="cd21694">
    <property type="entry name" value="GINS_B_Psf2"/>
    <property type="match status" value="1"/>
</dbReference>
<reference evidence="9" key="1">
    <citation type="submission" date="2025-08" db="UniProtKB">
        <authorList>
            <consortium name="RefSeq"/>
        </authorList>
    </citation>
    <scope>IDENTIFICATION</scope>
    <source>
        <tissue evidence="9">Whole sample</tissue>
    </source>
</reference>
<dbReference type="PANTHER" id="PTHR12772">
    <property type="entry name" value="DNA REPLICATION COMPLEX GINS PROTEIN PSF2"/>
    <property type="match status" value="1"/>
</dbReference>
<dbReference type="KEGG" id="cvn:111137518"/>
<evidence type="ECO:0000256" key="5">
    <source>
        <dbReference type="PIRNR" id="PIRNR028998"/>
    </source>
</evidence>
<protein>
    <recommendedName>
        <fullName evidence="5">DNA replication complex GINS protein PSF2</fullName>
    </recommendedName>
</protein>
<feature type="domain" description="DNA replication complex GINS protein PSF2 N-terminal" evidence="7">
    <location>
        <begin position="48"/>
        <end position="84"/>
    </location>
</feature>
<evidence type="ECO:0000256" key="3">
    <source>
        <dbReference type="ARBA" id="ARBA00022705"/>
    </source>
</evidence>
<evidence type="ECO:0000313" key="8">
    <source>
        <dbReference type="Proteomes" id="UP000694844"/>
    </source>
</evidence>
<evidence type="ECO:0000256" key="4">
    <source>
        <dbReference type="ARBA" id="ARBA00023242"/>
    </source>
</evidence>
<dbReference type="RefSeq" id="XP_022344701.1">
    <property type="nucleotide sequence ID" value="XM_022488993.1"/>
</dbReference>
<evidence type="ECO:0000256" key="1">
    <source>
        <dbReference type="ARBA" id="ARBA00004123"/>
    </source>
</evidence>
<dbReference type="InterPro" id="IPR007257">
    <property type="entry name" value="GINS_Psf2"/>
</dbReference>
<keyword evidence="4 5" id="KW-0539">Nucleus</keyword>
<dbReference type="InterPro" id="IPR036224">
    <property type="entry name" value="GINS_bundle-like_dom_sf"/>
</dbReference>
<dbReference type="GO" id="GO:0006260">
    <property type="term" value="P:DNA replication"/>
    <property type="evidence" value="ECO:0007669"/>
    <property type="project" value="UniProtKB-KW"/>
</dbReference>
<accession>A0A8B8EXI5</accession>